<name>A0A9D4HWB3_DREPO</name>
<sequence>MGSKQPHCDALSRLCESPCACTCSEVDTTEPLKCGPCRKCRRLAECMELVWPGKFPDKFGCTVNRETFIRTCPKISPLSGQLPRFKPAPLLKRHLKHRTRLGFVCTHLSKWQKCSYRTEVSASFTLLLGHMGYSLHKGERAV</sequence>
<evidence type="ECO:0000313" key="1">
    <source>
        <dbReference type="EMBL" id="KAH3733436.1"/>
    </source>
</evidence>
<gene>
    <name evidence="1" type="ORF">DPMN_039863</name>
</gene>
<organism evidence="1 2">
    <name type="scientific">Dreissena polymorpha</name>
    <name type="common">Zebra mussel</name>
    <name type="synonym">Mytilus polymorpha</name>
    <dbReference type="NCBI Taxonomy" id="45954"/>
    <lineage>
        <taxon>Eukaryota</taxon>
        <taxon>Metazoa</taxon>
        <taxon>Spiralia</taxon>
        <taxon>Lophotrochozoa</taxon>
        <taxon>Mollusca</taxon>
        <taxon>Bivalvia</taxon>
        <taxon>Autobranchia</taxon>
        <taxon>Heteroconchia</taxon>
        <taxon>Euheterodonta</taxon>
        <taxon>Imparidentia</taxon>
        <taxon>Neoheterodontei</taxon>
        <taxon>Myida</taxon>
        <taxon>Dreissenoidea</taxon>
        <taxon>Dreissenidae</taxon>
        <taxon>Dreissena</taxon>
    </lineage>
</organism>
<proteinExistence type="predicted"/>
<accession>A0A9D4HWB3</accession>
<comment type="caution">
    <text evidence="1">The sequence shown here is derived from an EMBL/GenBank/DDBJ whole genome shotgun (WGS) entry which is preliminary data.</text>
</comment>
<keyword evidence="2" id="KW-1185">Reference proteome</keyword>
<reference evidence="1" key="2">
    <citation type="submission" date="2020-11" db="EMBL/GenBank/DDBJ databases">
        <authorList>
            <person name="McCartney M.A."/>
            <person name="Auch B."/>
            <person name="Kono T."/>
            <person name="Mallez S."/>
            <person name="Becker A."/>
            <person name="Gohl D.M."/>
            <person name="Silverstein K.A.T."/>
            <person name="Koren S."/>
            <person name="Bechman K.B."/>
            <person name="Herman A."/>
            <person name="Abrahante J.E."/>
            <person name="Garbe J."/>
        </authorList>
    </citation>
    <scope>NUCLEOTIDE SEQUENCE</scope>
    <source>
        <strain evidence="1">Duluth1</strain>
        <tissue evidence="1">Whole animal</tissue>
    </source>
</reference>
<protein>
    <submittedName>
        <fullName evidence="1">Uncharacterized protein</fullName>
    </submittedName>
</protein>
<reference evidence="1" key="1">
    <citation type="journal article" date="2019" name="bioRxiv">
        <title>The Genome of the Zebra Mussel, Dreissena polymorpha: A Resource for Invasive Species Research.</title>
        <authorList>
            <person name="McCartney M.A."/>
            <person name="Auch B."/>
            <person name="Kono T."/>
            <person name="Mallez S."/>
            <person name="Zhang Y."/>
            <person name="Obille A."/>
            <person name="Becker A."/>
            <person name="Abrahante J.E."/>
            <person name="Garbe J."/>
            <person name="Badalamenti J.P."/>
            <person name="Herman A."/>
            <person name="Mangelson H."/>
            <person name="Liachko I."/>
            <person name="Sullivan S."/>
            <person name="Sone E.D."/>
            <person name="Koren S."/>
            <person name="Silverstein K.A.T."/>
            <person name="Beckman K.B."/>
            <person name="Gohl D.M."/>
        </authorList>
    </citation>
    <scope>NUCLEOTIDE SEQUENCE</scope>
    <source>
        <strain evidence="1">Duluth1</strain>
        <tissue evidence="1">Whole animal</tissue>
    </source>
</reference>
<dbReference type="AlphaFoldDB" id="A0A9D4HWB3"/>
<dbReference type="EMBL" id="JAIWYP010000011">
    <property type="protein sequence ID" value="KAH3733436.1"/>
    <property type="molecule type" value="Genomic_DNA"/>
</dbReference>
<dbReference type="Proteomes" id="UP000828390">
    <property type="component" value="Unassembled WGS sequence"/>
</dbReference>
<evidence type="ECO:0000313" key="2">
    <source>
        <dbReference type="Proteomes" id="UP000828390"/>
    </source>
</evidence>